<evidence type="ECO:0000256" key="7">
    <source>
        <dbReference type="ARBA" id="ARBA00023136"/>
    </source>
</evidence>
<feature type="transmembrane region" description="Helical" evidence="9">
    <location>
        <begin position="20"/>
        <end position="40"/>
    </location>
</feature>
<dbReference type="RefSeq" id="WP_133416705.1">
    <property type="nucleotide sequence ID" value="NZ_SCWD01000001.1"/>
</dbReference>
<evidence type="ECO:0000256" key="8">
    <source>
        <dbReference type="ARBA" id="ARBA00023169"/>
    </source>
</evidence>
<dbReference type="PANTHER" id="PTHR32309:SF13">
    <property type="entry name" value="FERRIC ENTEROBACTIN TRANSPORT PROTEIN FEPE"/>
    <property type="match status" value="1"/>
</dbReference>
<evidence type="ECO:0000256" key="3">
    <source>
        <dbReference type="ARBA" id="ARBA00022475"/>
    </source>
</evidence>
<keyword evidence="3" id="KW-1003">Cell membrane</keyword>
<dbReference type="OrthoDB" id="2360475at2"/>
<feature type="transmembrane region" description="Helical" evidence="9">
    <location>
        <begin position="173"/>
        <end position="197"/>
    </location>
</feature>
<keyword evidence="7 9" id="KW-0472">Membrane</keyword>
<dbReference type="AlphaFoldDB" id="A0A9Q8CM15"/>
<reference evidence="11 12" key="1">
    <citation type="submission" date="2019-01" db="EMBL/GenBank/DDBJ databases">
        <title>Draft genome sequences of the type strains of six Macrococcus species.</title>
        <authorList>
            <person name="Mazhar S."/>
            <person name="Altermann E."/>
            <person name="Hill C."/>
            <person name="Mcauliffe O."/>
        </authorList>
    </citation>
    <scope>NUCLEOTIDE SEQUENCE [LARGE SCALE GENOMIC DNA]</scope>
    <source>
        <strain evidence="11 12">ATCC 51828</strain>
    </source>
</reference>
<name>A0A9Q8CM15_9STAP</name>
<evidence type="ECO:0000313" key="12">
    <source>
        <dbReference type="Proteomes" id="UP000295280"/>
    </source>
</evidence>
<keyword evidence="12" id="KW-1185">Reference proteome</keyword>
<evidence type="ECO:0000259" key="10">
    <source>
        <dbReference type="Pfam" id="PF02706"/>
    </source>
</evidence>
<evidence type="ECO:0000256" key="2">
    <source>
        <dbReference type="ARBA" id="ARBA00006683"/>
    </source>
</evidence>
<evidence type="ECO:0000256" key="6">
    <source>
        <dbReference type="ARBA" id="ARBA00022989"/>
    </source>
</evidence>
<dbReference type="GO" id="GO:0004713">
    <property type="term" value="F:protein tyrosine kinase activity"/>
    <property type="evidence" value="ECO:0007669"/>
    <property type="project" value="TreeGrafter"/>
</dbReference>
<keyword evidence="6 9" id="KW-1133">Transmembrane helix</keyword>
<dbReference type="Pfam" id="PF02706">
    <property type="entry name" value="Wzz"/>
    <property type="match status" value="1"/>
</dbReference>
<evidence type="ECO:0000256" key="1">
    <source>
        <dbReference type="ARBA" id="ARBA00004651"/>
    </source>
</evidence>
<dbReference type="EMBL" id="SCWD01000001">
    <property type="protein sequence ID" value="TDM03842.1"/>
    <property type="molecule type" value="Genomic_DNA"/>
</dbReference>
<proteinExistence type="inferred from homology"/>
<keyword evidence="4 9" id="KW-0812">Transmembrane</keyword>
<sequence length="223" mass="24995">MRETLNFEEVLKVLKDNLKWIIGLSLLGALVATLLTFFLLEPKYEESTQVIVSQNEISKTFTQQDIQASLQLINTYSEIMQSPSIIEEVMRNLNIKEDLEDFSKKIEVSHSNESQVLNVFVRDEDPKQAVAIANEIASVFQKRIPDIMNVDNVSILAKAELDKKPQPVSPIPAINIPIGLILGALIGLAIAFLRAFLDKRVQTEEEVSRVLDIPVIGSVAHFK</sequence>
<protein>
    <submittedName>
        <fullName evidence="11">Capsule biosynthesis protein</fullName>
    </submittedName>
</protein>
<comment type="caution">
    <text evidence="11">The sequence shown here is derived from an EMBL/GenBank/DDBJ whole genome shotgun (WGS) entry which is preliminary data.</text>
</comment>
<accession>A0A9Q8CM15</accession>
<dbReference type="GO" id="GO:0000271">
    <property type="term" value="P:polysaccharide biosynthetic process"/>
    <property type="evidence" value="ECO:0007669"/>
    <property type="project" value="UniProtKB-KW"/>
</dbReference>
<dbReference type="InterPro" id="IPR050445">
    <property type="entry name" value="Bact_polysacc_biosynth/exp"/>
</dbReference>
<organism evidence="11 12">
    <name type="scientific">Macrococcus carouselicus</name>
    <dbReference type="NCBI Taxonomy" id="69969"/>
    <lineage>
        <taxon>Bacteria</taxon>
        <taxon>Bacillati</taxon>
        <taxon>Bacillota</taxon>
        <taxon>Bacilli</taxon>
        <taxon>Bacillales</taxon>
        <taxon>Staphylococcaceae</taxon>
        <taxon>Macrococcus</taxon>
    </lineage>
</organism>
<dbReference type="Proteomes" id="UP000295280">
    <property type="component" value="Unassembled WGS sequence"/>
</dbReference>
<evidence type="ECO:0000256" key="5">
    <source>
        <dbReference type="ARBA" id="ARBA00022903"/>
    </source>
</evidence>
<dbReference type="GO" id="GO:0005886">
    <property type="term" value="C:plasma membrane"/>
    <property type="evidence" value="ECO:0007669"/>
    <property type="project" value="UniProtKB-SubCell"/>
</dbReference>
<comment type="subcellular location">
    <subcellularLocation>
        <location evidence="1">Cell membrane</location>
        <topology evidence="1">Multi-pass membrane protein</topology>
    </subcellularLocation>
</comment>
<gene>
    <name evidence="11" type="ORF">ERX40_01370</name>
</gene>
<keyword evidence="5" id="KW-0972">Capsule biogenesis/degradation</keyword>
<feature type="domain" description="Polysaccharide chain length determinant N-terminal" evidence="10">
    <location>
        <begin position="4"/>
        <end position="93"/>
    </location>
</feature>
<dbReference type="InterPro" id="IPR003856">
    <property type="entry name" value="LPS_length_determ_N"/>
</dbReference>
<evidence type="ECO:0000313" key="11">
    <source>
        <dbReference type="EMBL" id="TDM03842.1"/>
    </source>
</evidence>
<evidence type="ECO:0000256" key="9">
    <source>
        <dbReference type="SAM" id="Phobius"/>
    </source>
</evidence>
<keyword evidence="8" id="KW-0270">Exopolysaccharide synthesis</keyword>
<evidence type="ECO:0000256" key="4">
    <source>
        <dbReference type="ARBA" id="ARBA00022692"/>
    </source>
</evidence>
<comment type="similarity">
    <text evidence="2">Belongs to the CpsC/CapA family.</text>
</comment>
<dbReference type="PANTHER" id="PTHR32309">
    <property type="entry name" value="TYROSINE-PROTEIN KINASE"/>
    <property type="match status" value="1"/>
</dbReference>